<name>A0A8S4GCC1_PLUXY</name>
<evidence type="ECO:0000313" key="2">
    <source>
        <dbReference type="EMBL" id="CAG9137377.1"/>
    </source>
</evidence>
<protein>
    <submittedName>
        <fullName evidence="2">(diamondback moth) hypothetical protein</fullName>
    </submittedName>
</protein>
<gene>
    <name evidence="2" type="ORF">PLXY2_LOCUS15631</name>
</gene>
<accession>A0A8S4GCC1</accession>
<sequence>MCGGGRRRGRRPRRRRGVHEGSAMLRPHQRDPRPPMGGAPCERDAATPAAAARARRALGGAPQRAAAPRTLAPVASTGGRERAPSTTAIRTSTQPLPTFLLLRF</sequence>
<proteinExistence type="predicted"/>
<feature type="compositionally biased region" description="Low complexity" evidence="1">
    <location>
        <begin position="46"/>
        <end position="69"/>
    </location>
</feature>
<feature type="compositionally biased region" description="Polar residues" evidence="1">
    <location>
        <begin position="84"/>
        <end position="96"/>
    </location>
</feature>
<evidence type="ECO:0000313" key="3">
    <source>
        <dbReference type="Proteomes" id="UP000653454"/>
    </source>
</evidence>
<reference evidence="2" key="1">
    <citation type="submission" date="2020-11" db="EMBL/GenBank/DDBJ databases">
        <authorList>
            <person name="Whiteford S."/>
        </authorList>
    </citation>
    <scope>NUCLEOTIDE SEQUENCE</scope>
</reference>
<comment type="caution">
    <text evidence="2">The sequence shown here is derived from an EMBL/GenBank/DDBJ whole genome shotgun (WGS) entry which is preliminary data.</text>
</comment>
<dbReference type="AlphaFoldDB" id="A0A8S4GCC1"/>
<feature type="compositionally biased region" description="Basic residues" evidence="1">
    <location>
        <begin position="1"/>
        <end position="17"/>
    </location>
</feature>
<dbReference type="EMBL" id="CAJHNJ030000220">
    <property type="protein sequence ID" value="CAG9137377.1"/>
    <property type="molecule type" value="Genomic_DNA"/>
</dbReference>
<dbReference type="Proteomes" id="UP000653454">
    <property type="component" value="Unassembled WGS sequence"/>
</dbReference>
<organism evidence="2 3">
    <name type="scientific">Plutella xylostella</name>
    <name type="common">Diamondback moth</name>
    <name type="synonym">Plutella maculipennis</name>
    <dbReference type="NCBI Taxonomy" id="51655"/>
    <lineage>
        <taxon>Eukaryota</taxon>
        <taxon>Metazoa</taxon>
        <taxon>Ecdysozoa</taxon>
        <taxon>Arthropoda</taxon>
        <taxon>Hexapoda</taxon>
        <taxon>Insecta</taxon>
        <taxon>Pterygota</taxon>
        <taxon>Neoptera</taxon>
        <taxon>Endopterygota</taxon>
        <taxon>Lepidoptera</taxon>
        <taxon>Glossata</taxon>
        <taxon>Ditrysia</taxon>
        <taxon>Yponomeutoidea</taxon>
        <taxon>Plutellidae</taxon>
        <taxon>Plutella</taxon>
    </lineage>
</organism>
<evidence type="ECO:0000256" key="1">
    <source>
        <dbReference type="SAM" id="MobiDB-lite"/>
    </source>
</evidence>
<keyword evidence="3" id="KW-1185">Reference proteome</keyword>
<feature type="region of interest" description="Disordered" evidence="1">
    <location>
        <begin position="1"/>
        <end position="104"/>
    </location>
</feature>